<comment type="caution">
    <text evidence="7">The sequence shown here is derived from an EMBL/GenBank/DDBJ whole genome shotgun (WGS) entry which is preliminary data.</text>
</comment>
<keyword evidence="3" id="KW-0805">Transcription regulation</keyword>
<keyword evidence="8" id="KW-1185">Reference proteome</keyword>
<dbReference type="Pfam" id="PF00155">
    <property type="entry name" value="Aminotran_1_2"/>
    <property type="match status" value="1"/>
</dbReference>
<proteinExistence type="inferred from homology"/>
<evidence type="ECO:0000256" key="2">
    <source>
        <dbReference type="ARBA" id="ARBA00022898"/>
    </source>
</evidence>
<dbReference type="SUPFAM" id="SSF53383">
    <property type="entry name" value="PLP-dependent transferases"/>
    <property type="match status" value="1"/>
</dbReference>
<name>A0ABQ1L859_9BURK</name>
<evidence type="ECO:0000256" key="3">
    <source>
        <dbReference type="ARBA" id="ARBA00023015"/>
    </source>
</evidence>
<dbReference type="InterPro" id="IPR015424">
    <property type="entry name" value="PyrdxlP-dep_Trfase"/>
</dbReference>
<dbReference type="Gene3D" id="3.40.640.10">
    <property type="entry name" value="Type I PLP-dependent aspartate aminotransferase-like (Major domain)"/>
    <property type="match status" value="1"/>
</dbReference>
<keyword evidence="2" id="KW-0663">Pyridoxal phosphate</keyword>
<dbReference type="CDD" id="cd07377">
    <property type="entry name" value="WHTH_GntR"/>
    <property type="match status" value="1"/>
</dbReference>
<evidence type="ECO:0000256" key="1">
    <source>
        <dbReference type="ARBA" id="ARBA00005384"/>
    </source>
</evidence>
<dbReference type="InterPro" id="IPR036388">
    <property type="entry name" value="WH-like_DNA-bd_sf"/>
</dbReference>
<dbReference type="SUPFAM" id="SSF46785">
    <property type="entry name" value="Winged helix' DNA-binding domain"/>
    <property type="match status" value="1"/>
</dbReference>
<keyword evidence="5" id="KW-0804">Transcription</keyword>
<dbReference type="Pfam" id="PF00392">
    <property type="entry name" value="GntR"/>
    <property type="match status" value="1"/>
</dbReference>
<dbReference type="Proteomes" id="UP000622638">
    <property type="component" value="Unassembled WGS sequence"/>
</dbReference>
<evidence type="ECO:0000313" key="8">
    <source>
        <dbReference type="Proteomes" id="UP000622638"/>
    </source>
</evidence>
<dbReference type="EMBL" id="BMKG01000027">
    <property type="protein sequence ID" value="GGC20022.1"/>
    <property type="molecule type" value="Genomic_DNA"/>
</dbReference>
<keyword evidence="4" id="KW-0238">DNA-binding</keyword>
<dbReference type="Gene3D" id="1.10.10.10">
    <property type="entry name" value="Winged helix-like DNA-binding domain superfamily/Winged helix DNA-binding domain"/>
    <property type="match status" value="1"/>
</dbReference>
<gene>
    <name evidence="7" type="ORF">GCM10011572_46750</name>
</gene>
<dbReference type="PANTHER" id="PTHR46577:SF1">
    <property type="entry name" value="HTH-TYPE TRANSCRIPTIONAL REGULATORY PROTEIN GABR"/>
    <property type="match status" value="1"/>
</dbReference>
<organism evidence="7 8">
    <name type="scientific">Pseudoduganella buxea</name>
    <dbReference type="NCBI Taxonomy" id="1949069"/>
    <lineage>
        <taxon>Bacteria</taxon>
        <taxon>Pseudomonadati</taxon>
        <taxon>Pseudomonadota</taxon>
        <taxon>Betaproteobacteria</taxon>
        <taxon>Burkholderiales</taxon>
        <taxon>Oxalobacteraceae</taxon>
        <taxon>Telluria group</taxon>
        <taxon>Pseudoduganella</taxon>
    </lineage>
</organism>
<comment type="similarity">
    <text evidence="1">In the C-terminal section; belongs to the class-I pyridoxal-phosphate-dependent aminotransferase family.</text>
</comment>
<dbReference type="InterPro" id="IPR036390">
    <property type="entry name" value="WH_DNA-bd_sf"/>
</dbReference>
<reference evidence="8" key="1">
    <citation type="journal article" date="2019" name="Int. J. Syst. Evol. Microbiol.">
        <title>The Global Catalogue of Microorganisms (GCM) 10K type strain sequencing project: providing services to taxonomists for standard genome sequencing and annotation.</title>
        <authorList>
            <consortium name="The Broad Institute Genomics Platform"/>
            <consortium name="The Broad Institute Genome Sequencing Center for Infectious Disease"/>
            <person name="Wu L."/>
            <person name="Ma J."/>
        </authorList>
    </citation>
    <scope>NUCLEOTIDE SEQUENCE [LARGE SCALE GENOMIC DNA]</scope>
    <source>
        <strain evidence="8">CGMCC 1.15931</strain>
    </source>
</reference>
<dbReference type="SMART" id="SM00345">
    <property type="entry name" value="HTH_GNTR"/>
    <property type="match status" value="1"/>
</dbReference>
<sequence>MDYALLLSSFDREHGHRSWPRQRLLHECLRWAIRDGTLAPGTRLVATRTLAADLGVARNTVLYAYEQLASEGFVVPDKRGTVVATLATGAPRRKAAPVPQAGLARRAQNLRHVSNSASDGLPFVPGVPDLASFPLVLWRRLLDRAWRSLSPAQLNYGDPAGEPALRSAIADHLRAARGVVCEAHQVFITDGSQSTLDLCARACADEGDTVWIENPGYGGALAAFRAAGLAIEGIAVDEEGMAPIAQDWRVRRPRLIYATPSHQYPVGTVLSLARRMALIDGARACGALIVEDDYDSEFRHDGPPLAAMQGLAPDSPVLYCGTFSKTMFPGLRIGFLVVPPELAAPLAAMRAQSAATGRVAEQLALAEFLRSGQFALHLRRMRRLYRQRRDALVAALDRHLGRIATVHGASAGMHLSLRFADAALSDVAIVERARQEGIVVNALSTHAVQGTAGWNGLMLGYAQVPAPQMDDLVRRLAAVIHLAAYAAGSRPAPVARAAGSRKLRRPAG</sequence>
<dbReference type="PANTHER" id="PTHR46577">
    <property type="entry name" value="HTH-TYPE TRANSCRIPTIONAL REGULATORY PROTEIN GABR"/>
    <property type="match status" value="1"/>
</dbReference>
<protein>
    <submittedName>
        <fullName evidence="7">GntR family transcriptional regulator</fullName>
    </submittedName>
</protein>
<evidence type="ECO:0000259" key="6">
    <source>
        <dbReference type="PROSITE" id="PS50949"/>
    </source>
</evidence>
<feature type="domain" description="HTH gntR-type" evidence="6">
    <location>
        <begin position="19"/>
        <end position="86"/>
    </location>
</feature>
<dbReference type="InterPro" id="IPR015421">
    <property type="entry name" value="PyrdxlP-dep_Trfase_major"/>
</dbReference>
<dbReference type="RefSeq" id="WP_188916073.1">
    <property type="nucleotide sequence ID" value="NZ_BMKG01000027.1"/>
</dbReference>
<dbReference type="PROSITE" id="PS50949">
    <property type="entry name" value="HTH_GNTR"/>
    <property type="match status" value="1"/>
</dbReference>
<accession>A0ABQ1L859</accession>
<dbReference type="CDD" id="cd00609">
    <property type="entry name" value="AAT_like"/>
    <property type="match status" value="1"/>
</dbReference>
<dbReference type="InterPro" id="IPR004839">
    <property type="entry name" value="Aminotransferase_I/II_large"/>
</dbReference>
<evidence type="ECO:0000313" key="7">
    <source>
        <dbReference type="EMBL" id="GGC20022.1"/>
    </source>
</evidence>
<dbReference type="InterPro" id="IPR000524">
    <property type="entry name" value="Tscrpt_reg_HTH_GntR"/>
</dbReference>
<evidence type="ECO:0000256" key="4">
    <source>
        <dbReference type="ARBA" id="ARBA00023125"/>
    </source>
</evidence>
<dbReference type="InterPro" id="IPR051446">
    <property type="entry name" value="HTH_trans_reg/aminotransferase"/>
</dbReference>
<evidence type="ECO:0000256" key="5">
    <source>
        <dbReference type="ARBA" id="ARBA00023163"/>
    </source>
</evidence>